<sequence>MDLIDKAKDFASDAGEKIGDTFSGIFEGV</sequence>
<gene>
    <name evidence="1" type="ORF">A5810_003163</name>
</gene>
<evidence type="ECO:0000313" key="2">
    <source>
        <dbReference type="Proteomes" id="UP000194885"/>
    </source>
</evidence>
<proteinExistence type="predicted"/>
<dbReference type="Proteomes" id="UP000194885">
    <property type="component" value="Unassembled WGS sequence"/>
</dbReference>
<comment type="caution">
    <text evidence="1">The sequence shown here is derived from an EMBL/GenBank/DDBJ whole genome shotgun (WGS) entry which is preliminary data.</text>
</comment>
<accession>A0A242AMZ2</accession>
<organism evidence="1 2">
    <name type="scientific">Enterococcus faecium</name>
    <name type="common">Streptococcus faecium</name>
    <dbReference type="NCBI Taxonomy" id="1352"/>
    <lineage>
        <taxon>Bacteria</taxon>
        <taxon>Bacillati</taxon>
        <taxon>Bacillota</taxon>
        <taxon>Bacilli</taxon>
        <taxon>Lactobacillales</taxon>
        <taxon>Enterococcaceae</taxon>
        <taxon>Enterococcus</taxon>
    </lineage>
</organism>
<dbReference type="AlphaFoldDB" id="A0A242AMZ2"/>
<feature type="non-terminal residue" evidence="1">
    <location>
        <position position="29"/>
    </location>
</feature>
<dbReference type="EMBL" id="NGKW01000034">
    <property type="protein sequence ID" value="OTN82303.1"/>
    <property type="molecule type" value="Genomic_DNA"/>
</dbReference>
<reference evidence="1 2" key="1">
    <citation type="submission" date="2017-05" db="EMBL/GenBank/DDBJ databases">
        <title>The Genome Sequence of Enterococcus faecium 7H8_DIV0219.</title>
        <authorList>
            <consortium name="The Broad Institute Genomics Platform"/>
            <consortium name="The Broad Institute Genomic Center for Infectious Diseases"/>
            <person name="Earl A."/>
            <person name="Manson A."/>
            <person name="Schwartman J."/>
            <person name="Gilmore M."/>
            <person name="Abouelleil A."/>
            <person name="Cao P."/>
            <person name="Chapman S."/>
            <person name="Cusick C."/>
            <person name="Shea T."/>
            <person name="Young S."/>
            <person name="Neafsey D."/>
            <person name="Nusbaum C."/>
            <person name="Birren B."/>
        </authorList>
    </citation>
    <scope>NUCLEOTIDE SEQUENCE [LARGE SCALE GENOMIC DNA]</scope>
    <source>
        <strain evidence="1 2">7H8_DIV0219</strain>
    </source>
</reference>
<protein>
    <submittedName>
        <fullName evidence="1">Uncharacterized protein</fullName>
    </submittedName>
</protein>
<name>A0A242AMZ2_ENTFC</name>
<evidence type="ECO:0000313" key="1">
    <source>
        <dbReference type="EMBL" id="OTN82303.1"/>
    </source>
</evidence>